<keyword evidence="2" id="KW-1185">Reference proteome</keyword>
<dbReference type="VEuPathDB" id="VectorBase:GPPI003330"/>
<dbReference type="EnsemblMetazoa" id="GPPI003330-RA">
    <property type="protein sequence ID" value="GPPI003330-PA"/>
    <property type="gene ID" value="GPPI003330"/>
</dbReference>
<protein>
    <submittedName>
        <fullName evidence="1">Uncharacterized protein</fullName>
    </submittedName>
</protein>
<reference evidence="1" key="2">
    <citation type="submission" date="2020-05" db="UniProtKB">
        <authorList>
            <consortium name="EnsemblMetazoa"/>
        </authorList>
    </citation>
    <scope>IDENTIFICATION</scope>
    <source>
        <strain evidence="1">IAEA</strain>
    </source>
</reference>
<accession>A0A1B0ANV8</accession>
<name>A0A1B0ANV8_9MUSC</name>
<sequence>MASGIKQCCRNKFQEKISVWCTKINGKRLEGQDLQERTPHDRRVINIYGPHKRVLAYRLTTIVYALGEFLRVLPKSANVIANSLWSFVDIDYPKNDSWLLN</sequence>
<evidence type="ECO:0000313" key="2">
    <source>
        <dbReference type="Proteomes" id="UP000092460"/>
    </source>
</evidence>
<dbReference type="AlphaFoldDB" id="A0A1B0ANV8"/>
<evidence type="ECO:0000313" key="1">
    <source>
        <dbReference type="EnsemblMetazoa" id="GPPI003330-PA"/>
    </source>
</evidence>
<proteinExistence type="predicted"/>
<dbReference type="Proteomes" id="UP000092460">
    <property type="component" value="Unassembled WGS sequence"/>
</dbReference>
<organism evidence="1 2">
    <name type="scientific">Glossina palpalis gambiensis</name>
    <dbReference type="NCBI Taxonomy" id="67801"/>
    <lineage>
        <taxon>Eukaryota</taxon>
        <taxon>Metazoa</taxon>
        <taxon>Ecdysozoa</taxon>
        <taxon>Arthropoda</taxon>
        <taxon>Hexapoda</taxon>
        <taxon>Insecta</taxon>
        <taxon>Pterygota</taxon>
        <taxon>Neoptera</taxon>
        <taxon>Endopterygota</taxon>
        <taxon>Diptera</taxon>
        <taxon>Brachycera</taxon>
        <taxon>Muscomorpha</taxon>
        <taxon>Hippoboscoidea</taxon>
        <taxon>Glossinidae</taxon>
        <taxon>Glossina</taxon>
    </lineage>
</organism>
<reference evidence="2" key="1">
    <citation type="submission" date="2015-01" db="EMBL/GenBank/DDBJ databases">
        <authorList>
            <person name="Aksoy S."/>
            <person name="Warren W."/>
            <person name="Wilson R.K."/>
        </authorList>
    </citation>
    <scope>NUCLEOTIDE SEQUENCE [LARGE SCALE GENOMIC DNA]</scope>
    <source>
        <strain evidence="2">IAEA</strain>
    </source>
</reference>
<dbReference type="EMBL" id="JXJN01001028">
    <property type="status" value="NOT_ANNOTATED_CDS"/>
    <property type="molecule type" value="Genomic_DNA"/>
</dbReference>